<sequence>MSDTVRQDFYNTTNGAFLLLSSMEYPAPRYKDQWKGYGSQSKTIPHPPLLIIREDYQLKTQRQDYSVRENIPSGSAVILPPPSTYNGSQTTTTPSLPFSNSEPQFPPPFRLKRVVVQNQSDPIPARYFFFYGFGSPLFPFSPSLFIQSRSILTSVCPPLWLLGVLVLVHPLRYVLPFLFISDHNIETHSKEKKWGSLCLIITSILSVVGAVVCLFLVTRRDAGISGQ</sequence>
<dbReference type="AlphaFoldDB" id="A0A9P8AP41"/>
<reference evidence="2" key="1">
    <citation type="submission" date="2020-11" db="EMBL/GenBank/DDBJ databases">
        <title>Adaptations for nitrogen fixation in a non-lichenized fungal sporocarp promotes dispersal by wood-feeding termites.</title>
        <authorList>
            <consortium name="DOE Joint Genome Institute"/>
            <person name="Koch R.A."/>
            <person name="Yoon G."/>
            <person name="Arayal U."/>
            <person name="Lail K."/>
            <person name="Amirebrahimi M."/>
            <person name="Labutti K."/>
            <person name="Lipzen A."/>
            <person name="Riley R."/>
            <person name="Barry K."/>
            <person name="Henrissat B."/>
            <person name="Grigoriev I.V."/>
            <person name="Herr J.R."/>
            <person name="Aime M.C."/>
        </authorList>
    </citation>
    <scope>NUCLEOTIDE SEQUENCE</scope>
    <source>
        <strain evidence="2">MCA 3950</strain>
    </source>
</reference>
<feature type="transmembrane region" description="Helical" evidence="1">
    <location>
        <begin position="194"/>
        <end position="217"/>
    </location>
</feature>
<comment type="caution">
    <text evidence="2">The sequence shown here is derived from an EMBL/GenBank/DDBJ whole genome shotgun (WGS) entry which is preliminary data.</text>
</comment>
<feature type="transmembrane region" description="Helical" evidence="1">
    <location>
        <begin position="127"/>
        <end position="146"/>
    </location>
</feature>
<keyword evidence="1" id="KW-0472">Membrane</keyword>
<dbReference type="GeneID" id="66102988"/>
<gene>
    <name evidence="2" type="ORF">BT62DRAFT_375368</name>
</gene>
<accession>A0A9P8AP41</accession>
<dbReference type="OrthoDB" id="3358294at2759"/>
<proteinExistence type="predicted"/>
<feature type="transmembrane region" description="Helical" evidence="1">
    <location>
        <begin position="158"/>
        <end position="179"/>
    </location>
</feature>
<dbReference type="EMBL" id="MU250550">
    <property type="protein sequence ID" value="KAG7442564.1"/>
    <property type="molecule type" value="Genomic_DNA"/>
</dbReference>
<keyword evidence="1" id="KW-0812">Transmembrane</keyword>
<dbReference type="RefSeq" id="XP_043036064.1">
    <property type="nucleotide sequence ID" value="XM_043180692.1"/>
</dbReference>
<evidence type="ECO:0000313" key="2">
    <source>
        <dbReference type="EMBL" id="KAG7442564.1"/>
    </source>
</evidence>
<name>A0A9P8AP41_9AGAR</name>
<evidence type="ECO:0000256" key="1">
    <source>
        <dbReference type="SAM" id="Phobius"/>
    </source>
</evidence>
<organism evidence="2 3">
    <name type="scientific">Guyanagaster necrorhizus</name>
    <dbReference type="NCBI Taxonomy" id="856835"/>
    <lineage>
        <taxon>Eukaryota</taxon>
        <taxon>Fungi</taxon>
        <taxon>Dikarya</taxon>
        <taxon>Basidiomycota</taxon>
        <taxon>Agaricomycotina</taxon>
        <taxon>Agaricomycetes</taxon>
        <taxon>Agaricomycetidae</taxon>
        <taxon>Agaricales</taxon>
        <taxon>Marasmiineae</taxon>
        <taxon>Physalacriaceae</taxon>
        <taxon>Guyanagaster</taxon>
    </lineage>
</organism>
<protein>
    <submittedName>
        <fullName evidence="2">Uncharacterized protein</fullName>
    </submittedName>
</protein>
<evidence type="ECO:0000313" key="3">
    <source>
        <dbReference type="Proteomes" id="UP000812287"/>
    </source>
</evidence>
<keyword evidence="1" id="KW-1133">Transmembrane helix</keyword>
<dbReference type="Proteomes" id="UP000812287">
    <property type="component" value="Unassembled WGS sequence"/>
</dbReference>
<keyword evidence="3" id="KW-1185">Reference proteome</keyword>